<comment type="similarity">
    <text evidence="7 10">Belongs to the fluoride channel Fluc/FEX (TC 1.A.43) family.</text>
</comment>
<comment type="caution">
    <text evidence="10">Lacks conserved residue(s) required for the propagation of feature annotation.</text>
</comment>
<keyword evidence="2 10" id="KW-1003">Cell membrane</keyword>
<keyword evidence="3 10" id="KW-0812">Transmembrane</keyword>
<reference evidence="12" key="1">
    <citation type="journal article" date="2019" name="Int. J. Syst. Evol. Microbiol.">
        <title>The Global Catalogue of Microorganisms (GCM) 10K type strain sequencing project: providing services to taxonomists for standard genome sequencing and annotation.</title>
        <authorList>
            <consortium name="The Broad Institute Genomics Platform"/>
            <consortium name="The Broad Institute Genome Sequencing Center for Infectious Disease"/>
            <person name="Wu L."/>
            <person name="Ma J."/>
        </authorList>
    </citation>
    <scope>NUCLEOTIDE SEQUENCE [LARGE SCALE GENOMIC DNA]</scope>
    <source>
        <strain evidence="12">JCM 18126</strain>
    </source>
</reference>
<evidence type="ECO:0000313" key="11">
    <source>
        <dbReference type="EMBL" id="GAA4982108.1"/>
    </source>
</evidence>
<dbReference type="Pfam" id="PF02537">
    <property type="entry name" value="CRCB"/>
    <property type="match status" value="1"/>
</dbReference>
<evidence type="ECO:0000256" key="3">
    <source>
        <dbReference type="ARBA" id="ARBA00022692"/>
    </source>
</evidence>
<keyword evidence="10" id="KW-0915">Sodium</keyword>
<feature type="binding site" evidence="10">
    <location>
        <position position="87"/>
    </location>
    <ligand>
        <name>Na(+)</name>
        <dbReference type="ChEBI" id="CHEBI:29101"/>
        <note>structural</note>
    </ligand>
</feature>
<evidence type="ECO:0000256" key="4">
    <source>
        <dbReference type="ARBA" id="ARBA00022989"/>
    </source>
</evidence>
<evidence type="ECO:0000256" key="7">
    <source>
        <dbReference type="ARBA" id="ARBA00035120"/>
    </source>
</evidence>
<accession>A0ABP9HYL1</accession>
<comment type="activity regulation">
    <text evidence="10">Na(+) is not transported, but it plays an essential structural role and its presence is essential for fluoride channel function.</text>
</comment>
<dbReference type="InterPro" id="IPR003691">
    <property type="entry name" value="FluC"/>
</dbReference>
<protein>
    <recommendedName>
        <fullName evidence="10">Fluoride-specific ion channel FluC</fullName>
    </recommendedName>
</protein>
<dbReference type="PANTHER" id="PTHR28259">
    <property type="entry name" value="FLUORIDE EXPORT PROTEIN 1-RELATED"/>
    <property type="match status" value="1"/>
</dbReference>
<proteinExistence type="inferred from homology"/>
<evidence type="ECO:0000256" key="1">
    <source>
        <dbReference type="ARBA" id="ARBA00004651"/>
    </source>
</evidence>
<keyword evidence="12" id="KW-1185">Reference proteome</keyword>
<evidence type="ECO:0000256" key="2">
    <source>
        <dbReference type="ARBA" id="ARBA00022475"/>
    </source>
</evidence>
<feature type="transmembrane region" description="Helical" evidence="10">
    <location>
        <begin position="108"/>
        <end position="132"/>
    </location>
</feature>
<keyword evidence="6 10" id="KW-0407">Ion channel</keyword>
<sequence length="133" mass="12871">MSGVLLFAVVCAAGALGALARWGVDLALRRRFPAARLPWATLLVNTTGSALLGLLAGAALPGGPLAGAGVGEALHAVLGTGFCGGYTTFSTASVEVLRLGREHTTRTAAGYAAATLLLTAGAAAAGIGAGAAL</sequence>
<name>A0ABP9HYL1_9ACTN</name>
<keyword evidence="10" id="KW-0479">Metal-binding</keyword>
<keyword evidence="10" id="KW-0406">Ion transport</keyword>
<evidence type="ECO:0000256" key="5">
    <source>
        <dbReference type="ARBA" id="ARBA00023136"/>
    </source>
</evidence>
<evidence type="ECO:0000256" key="10">
    <source>
        <dbReference type="HAMAP-Rule" id="MF_00454"/>
    </source>
</evidence>
<comment type="subcellular location">
    <subcellularLocation>
        <location evidence="1 10">Cell membrane</location>
        <topology evidence="1 10">Multi-pass membrane protein</topology>
    </subcellularLocation>
</comment>
<evidence type="ECO:0000313" key="12">
    <source>
        <dbReference type="Proteomes" id="UP001501195"/>
    </source>
</evidence>
<organism evidence="11 12">
    <name type="scientific">Kineococcus glutinatus</name>
    <dbReference type="NCBI Taxonomy" id="1070872"/>
    <lineage>
        <taxon>Bacteria</taxon>
        <taxon>Bacillati</taxon>
        <taxon>Actinomycetota</taxon>
        <taxon>Actinomycetes</taxon>
        <taxon>Kineosporiales</taxon>
        <taxon>Kineosporiaceae</taxon>
        <taxon>Kineococcus</taxon>
    </lineage>
</organism>
<gene>
    <name evidence="10" type="primary">fluC</name>
    <name evidence="10" type="synonym">crcB</name>
    <name evidence="11" type="ORF">GCM10023225_22570</name>
</gene>
<dbReference type="Proteomes" id="UP001501195">
    <property type="component" value="Unassembled WGS sequence"/>
</dbReference>
<keyword evidence="5 10" id="KW-0472">Membrane</keyword>
<evidence type="ECO:0000256" key="6">
    <source>
        <dbReference type="ARBA" id="ARBA00023303"/>
    </source>
</evidence>
<evidence type="ECO:0000256" key="9">
    <source>
        <dbReference type="ARBA" id="ARBA00049940"/>
    </source>
</evidence>
<feature type="transmembrane region" description="Helical" evidence="10">
    <location>
        <begin position="36"/>
        <end position="60"/>
    </location>
</feature>
<keyword evidence="10" id="KW-0813">Transport</keyword>
<comment type="catalytic activity">
    <reaction evidence="8">
        <text>fluoride(in) = fluoride(out)</text>
        <dbReference type="Rhea" id="RHEA:76159"/>
        <dbReference type="ChEBI" id="CHEBI:17051"/>
    </reaction>
    <physiologicalReaction direction="left-to-right" evidence="8">
        <dbReference type="Rhea" id="RHEA:76160"/>
    </physiologicalReaction>
</comment>
<dbReference type="PANTHER" id="PTHR28259:SF1">
    <property type="entry name" value="FLUORIDE EXPORT PROTEIN 1-RELATED"/>
    <property type="match status" value="1"/>
</dbReference>
<dbReference type="HAMAP" id="MF_00454">
    <property type="entry name" value="FluC"/>
    <property type="match status" value="1"/>
</dbReference>
<keyword evidence="4 10" id="KW-1133">Transmembrane helix</keyword>
<dbReference type="EMBL" id="BAABIL010000330">
    <property type="protein sequence ID" value="GAA4982108.1"/>
    <property type="molecule type" value="Genomic_DNA"/>
</dbReference>
<feature type="binding site" evidence="10">
    <location>
        <position position="84"/>
    </location>
    <ligand>
        <name>Na(+)</name>
        <dbReference type="ChEBI" id="CHEBI:29101"/>
        <note>structural</note>
    </ligand>
</feature>
<evidence type="ECO:0000256" key="8">
    <source>
        <dbReference type="ARBA" id="ARBA00035585"/>
    </source>
</evidence>
<comment type="function">
    <text evidence="9 10">Fluoride-specific ion channel. Important for reducing fluoride concentration in the cell, thus reducing its toxicity.</text>
</comment>
<comment type="caution">
    <text evidence="11">The sequence shown here is derived from an EMBL/GenBank/DDBJ whole genome shotgun (WGS) entry which is preliminary data.</text>
</comment>